<keyword evidence="3" id="KW-1185">Reference proteome</keyword>
<name>A0ABS0F1J6_9BACL</name>
<dbReference type="Proteomes" id="UP000642910">
    <property type="component" value="Unassembled WGS sequence"/>
</dbReference>
<proteinExistence type="predicted"/>
<protein>
    <recommendedName>
        <fullName evidence="4">Basic membrane lipoprotein Med, substrate-binding protein (PBP1-ABC) superfamily</fullName>
    </recommendedName>
</protein>
<evidence type="ECO:0000313" key="2">
    <source>
        <dbReference type="EMBL" id="MBF8377169.1"/>
    </source>
</evidence>
<gene>
    <name evidence="2" type="ORF">IW967_04710</name>
</gene>
<evidence type="ECO:0000256" key="1">
    <source>
        <dbReference type="SAM" id="SignalP"/>
    </source>
</evidence>
<dbReference type="RefSeq" id="WP_067848723.1">
    <property type="nucleotide sequence ID" value="NZ_JADPKZ010000034.1"/>
</dbReference>
<keyword evidence="1" id="KW-0732">Signal</keyword>
<evidence type="ECO:0008006" key="4">
    <source>
        <dbReference type="Google" id="ProtNLM"/>
    </source>
</evidence>
<reference evidence="2 3" key="1">
    <citation type="submission" date="2020-11" db="EMBL/GenBank/DDBJ databases">
        <title>Genomic insight of Alicyclobacillus mali FL 18 reveals a new arsenic-resistant strain, with potential in environmental biotechnology.</title>
        <authorList>
            <person name="Fiorentino G."/>
            <person name="Gallo G."/>
            <person name="Aulitto M."/>
        </authorList>
    </citation>
    <scope>NUCLEOTIDE SEQUENCE [LARGE SCALE GENOMIC DNA]</scope>
    <source>
        <strain evidence="2 3">FL 18</strain>
    </source>
</reference>
<organism evidence="2 3">
    <name type="scientific">Alicyclobacillus mali</name>
    <name type="common">ex Roth et al. 2021</name>
    <dbReference type="NCBI Taxonomy" id="1123961"/>
    <lineage>
        <taxon>Bacteria</taxon>
        <taxon>Bacillati</taxon>
        <taxon>Bacillota</taxon>
        <taxon>Bacilli</taxon>
        <taxon>Bacillales</taxon>
        <taxon>Alicyclobacillaceae</taxon>
        <taxon>Alicyclobacillus</taxon>
    </lineage>
</organism>
<evidence type="ECO:0000313" key="3">
    <source>
        <dbReference type="Proteomes" id="UP000642910"/>
    </source>
</evidence>
<feature type="signal peptide" evidence="1">
    <location>
        <begin position="1"/>
        <end position="21"/>
    </location>
</feature>
<dbReference type="PROSITE" id="PS51257">
    <property type="entry name" value="PROKAR_LIPOPROTEIN"/>
    <property type="match status" value="1"/>
</dbReference>
<accession>A0ABS0F1J6</accession>
<comment type="caution">
    <text evidence="2">The sequence shown here is derived from an EMBL/GenBank/DDBJ whole genome shotgun (WGS) entry which is preliminary data.</text>
</comment>
<sequence length="345" mass="34953">MAKVRRKWRLAVAMAAVAASAAGCGAPDLAAMRPTVNKPAVLVEIVGAPPFAPSASELGAAGATAVEVVHTSLSAWQSEAQSELSRRRLTGVMLVCDDANPLASGVNEMASANPSVHFLVVSDRAASPSSLANVAEMAQDPVGVAYSIGVLCGDWMTSLGSGSASGAVYTGVPSLVYVPGGASVAEQKAFFVGLYQADANATVVAVPQPSAQPLSSYGYAVELGAIGGNAAPGQLQTLHALTPNWACFGTTSASGCAVSPGHLADSEVLRAFQMLLSPASWKPGEHLVLDLTSVALDDKQVPASVVTSWAALQVRAESEAAGADATFASLAPSVRANLQNAFHLS</sequence>
<feature type="chain" id="PRO_5046737174" description="Basic membrane lipoprotein Med, substrate-binding protein (PBP1-ABC) superfamily" evidence="1">
    <location>
        <begin position="22"/>
        <end position="345"/>
    </location>
</feature>
<dbReference type="EMBL" id="JADPKZ010000034">
    <property type="protein sequence ID" value="MBF8377169.1"/>
    <property type="molecule type" value="Genomic_DNA"/>
</dbReference>